<evidence type="ECO:0000256" key="3">
    <source>
        <dbReference type="SAM" id="MobiDB-lite"/>
    </source>
</evidence>
<keyword evidence="4" id="KW-1185">Reference proteome</keyword>
<feature type="compositionally biased region" description="Basic residues" evidence="3">
    <location>
        <begin position="111"/>
        <end position="120"/>
    </location>
</feature>
<feature type="compositionally biased region" description="Basic and acidic residues" evidence="3">
    <location>
        <begin position="17"/>
        <end position="30"/>
    </location>
</feature>
<protein>
    <submittedName>
        <fullName evidence="5">Uncharacterized protein LOC118409507 isoform X1</fullName>
    </submittedName>
</protein>
<feature type="region of interest" description="Disordered" evidence="3">
    <location>
        <begin position="235"/>
        <end position="317"/>
    </location>
</feature>
<reference evidence="4" key="1">
    <citation type="journal article" date="2020" name="Nat. Ecol. Evol.">
        <title>Deeply conserved synteny resolves early events in vertebrate evolution.</title>
        <authorList>
            <person name="Simakov O."/>
            <person name="Marletaz F."/>
            <person name="Yue J.X."/>
            <person name="O'Connell B."/>
            <person name="Jenkins J."/>
            <person name="Brandt A."/>
            <person name="Calef R."/>
            <person name="Tung C.H."/>
            <person name="Huang T.K."/>
            <person name="Schmutz J."/>
            <person name="Satoh N."/>
            <person name="Yu J.K."/>
            <person name="Putnam N.H."/>
            <person name="Green R.E."/>
            <person name="Rokhsar D.S."/>
        </authorList>
    </citation>
    <scope>NUCLEOTIDE SEQUENCE [LARGE SCALE GENOMIC DNA]</scope>
    <source>
        <strain evidence="4">S238N-H82</strain>
    </source>
</reference>
<evidence type="ECO:0000256" key="1">
    <source>
        <dbReference type="ARBA" id="ARBA00022553"/>
    </source>
</evidence>
<feature type="compositionally biased region" description="Basic and acidic residues" evidence="3">
    <location>
        <begin position="425"/>
        <end position="434"/>
    </location>
</feature>
<sequence>MSDVQEAGSAVVSPGDMSKEDKEAMLNRKMEEIRRKNEALLKRHQEVEADRKIAEKTGSSIPVKGGAAVVVSPTTKTAEFQFPEANERRKPPPRGTHDEQDGHDRMDRRGPPRGRGRGRGGPRGNFPPKSPGSQRMPKEQRETREQWKPKEHREPRSSRESPRGPKDSYPPKSPGQPRGPGAGRGRGRERREGGGGREDTKAKEWEEKRKKNIEQMEEELRLMSELELEGKRLRHFLDDPRRQGPLPEAVEDRHQGSRRSAMNWGGKDFDGVKHGMEQLKKQQKQGRYPQRGSRDKMDMTLSMTGRERKEYEEWRQERERIDRERLERHRTAGGEWKREWDQEKLDGNVEPADVLVPSQPTLGAWIETSGRQRETDFEEGGKRIGSGRFPATDVSQPRRPERERKGDRHEDGEGRRKQRRRTRSLKGDKAEKAAAEGLTVTVQGENRKVENKENNSEQTEVPDSQETPNVPMEAVSEDNGRANNNNNNNRFRPISPLTMPPTREPPSPTNPMSPTSPLELRTPPDHVHVADWAQEMGESGSGSLSGDWGDVQQEQGYPPDERMDSPYGEEEEGQEFHDCEDDVVEKTMEEPKPQRVDCRRRHRTGSDSAPEQGASGEDVTTEVPSKDEGDALTPVEDCTVGASDQTKGSENSDVSSPTESVSTSEEVTPTNQEAPAIPPASEQLVEKDTAAKVEDTPVADAEPETSVKAEESLASVAEPATCVKAGETPVAEPATCVKAGETPVAEPATCVKAGETPVAEPATCVKAGETPVAEPATCVKAGETPVAEPATCVKAGETPVAEPATCVKAGETPVAEPAECVSEDVEIGTTETQDGEKETSPIEPTKEQTEASTSAEGQERDSAEVREGESPPPTLEPSFSDCEFPLSDCESSSGAINISDYNTVAYTKKTSP</sequence>
<feature type="compositionally biased region" description="Basic and acidic residues" evidence="3">
    <location>
        <begin position="305"/>
        <end position="317"/>
    </location>
</feature>
<feature type="region of interest" description="Disordered" evidence="3">
    <location>
        <begin position="1"/>
        <end position="30"/>
    </location>
</feature>
<feature type="region of interest" description="Disordered" evidence="3">
    <location>
        <begin position="45"/>
        <end position="210"/>
    </location>
</feature>
<feature type="compositionally biased region" description="Basic and acidic residues" evidence="3">
    <location>
        <begin position="584"/>
        <end position="597"/>
    </location>
</feature>
<feature type="compositionally biased region" description="Basic and acidic residues" evidence="3">
    <location>
        <begin position="189"/>
        <end position="210"/>
    </location>
</feature>
<feature type="compositionally biased region" description="Basic and acidic residues" evidence="3">
    <location>
        <begin position="136"/>
        <end position="166"/>
    </location>
</feature>
<organism evidence="4 5">
    <name type="scientific">Branchiostoma floridae</name>
    <name type="common">Florida lancelet</name>
    <name type="synonym">Amphioxus</name>
    <dbReference type="NCBI Taxonomy" id="7739"/>
    <lineage>
        <taxon>Eukaryota</taxon>
        <taxon>Metazoa</taxon>
        <taxon>Chordata</taxon>
        <taxon>Cephalochordata</taxon>
        <taxon>Leptocardii</taxon>
        <taxon>Amphioxiformes</taxon>
        <taxon>Branchiostomatidae</taxon>
        <taxon>Branchiostoma</taxon>
    </lineage>
</organism>
<dbReference type="OMA" id="ITQTEHC"/>
<dbReference type="OrthoDB" id="10058133at2759"/>
<feature type="compositionally biased region" description="Basic and acidic residues" evidence="3">
    <location>
        <begin position="445"/>
        <end position="455"/>
    </location>
</feature>
<feature type="compositionally biased region" description="Polar residues" evidence="3">
    <location>
        <begin position="642"/>
        <end position="653"/>
    </location>
</feature>
<dbReference type="PANTHER" id="PTHR15635">
    <property type="entry name" value="COILED-COIL DOMAIN CONTAINING PROTEIN 9"/>
    <property type="match status" value="1"/>
</dbReference>
<feature type="compositionally biased region" description="Acidic residues" evidence="3">
    <location>
        <begin position="567"/>
        <end position="583"/>
    </location>
</feature>
<feature type="compositionally biased region" description="Low complexity" evidence="3">
    <location>
        <begin position="654"/>
        <end position="670"/>
    </location>
</feature>
<feature type="compositionally biased region" description="Pro residues" evidence="3">
    <location>
        <begin position="498"/>
        <end position="511"/>
    </location>
</feature>
<accession>A0A9J7HW32</accession>
<dbReference type="RefSeq" id="XP_035666468.1">
    <property type="nucleotide sequence ID" value="XM_035810575.1"/>
</dbReference>
<feature type="region of interest" description="Disordered" evidence="3">
    <location>
        <begin position="349"/>
        <end position="718"/>
    </location>
</feature>
<feature type="compositionally biased region" description="Basic and acidic residues" evidence="3">
    <location>
        <begin position="267"/>
        <end position="280"/>
    </location>
</feature>
<feature type="compositionally biased region" description="Basic and acidic residues" evidence="3">
    <location>
        <begin position="857"/>
        <end position="869"/>
    </location>
</feature>
<keyword evidence="1" id="KW-0597">Phosphoprotein</keyword>
<dbReference type="InterPro" id="IPR029336">
    <property type="entry name" value="DUF4594"/>
</dbReference>
<dbReference type="GeneID" id="118409507"/>
<feature type="compositionally biased region" description="Polar residues" evidence="3">
    <location>
        <begin position="456"/>
        <end position="468"/>
    </location>
</feature>
<evidence type="ECO:0000313" key="5">
    <source>
        <dbReference type="RefSeq" id="XP_035666468.1"/>
    </source>
</evidence>
<reference evidence="5" key="2">
    <citation type="submission" date="2025-08" db="UniProtKB">
        <authorList>
            <consortium name="RefSeq"/>
        </authorList>
    </citation>
    <scope>IDENTIFICATION</scope>
    <source>
        <strain evidence="5">S238N-H82</strain>
        <tissue evidence="5">Testes</tissue>
    </source>
</reference>
<dbReference type="KEGG" id="bfo:118409507"/>
<feature type="compositionally biased region" description="Basic and acidic residues" evidence="3">
    <location>
        <begin position="396"/>
        <end position="415"/>
    </location>
</feature>
<evidence type="ECO:0000256" key="2">
    <source>
        <dbReference type="ARBA" id="ARBA00023054"/>
    </source>
</evidence>
<proteinExistence type="predicted"/>
<dbReference type="Pfam" id="PF15266">
    <property type="entry name" value="DUF4594"/>
    <property type="match status" value="1"/>
</dbReference>
<keyword evidence="2" id="KW-0175">Coiled coil</keyword>
<name>A0A9J7HW32_BRAFL</name>
<gene>
    <name evidence="5" type="primary">LOC118409507</name>
</gene>
<feature type="compositionally biased region" description="Basic and acidic residues" evidence="3">
    <location>
        <begin position="45"/>
        <end position="55"/>
    </location>
</feature>
<feature type="compositionally biased region" description="Basic and acidic residues" evidence="3">
    <location>
        <begin position="834"/>
        <end position="849"/>
    </location>
</feature>
<feature type="compositionally biased region" description="Low complexity" evidence="3">
    <location>
        <begin position="537"/>
        <end position="546"/>
    </location>
</feature>
<feature type="compositionally biased region" description="Basic and acidic residues" evidence="3">
    <location>
        <begin position="85"/>
        <end position="110"/>
    </location>
</feature>
<feature type="compositionally biased region" description="Basic and acidic residues" evidence="3">
    <location>
        <begin position="684"/>
        <end position="695"/>
    </location>
</feature>
<dbReference type="PANTHER" id="PTHR15635:SF12">
    <property type="entry name" value="HABP4_PAI-RBP1 DOMAIN-CONTAINING PROTEIN"/>
    <property type="match status" value="1"/>
</dbReference>
<evidence type="ECO:0000313" key="4">
    <source>
        <dbReference type="Proteomes" id="UP000001554"/>
    </source>
</evidence>
<dbReference type="Proteomes" id="UP000001554">
    <property type="component" value="Chromosome 1"/>
</dbReference>
<feature type="compositionally biased region" description="Basic and acidic residues" evidence="3">
    <location>
        <begin position="370"/>
        <end position="382"/>
    </location>
</feature>
<feature type="region of interest" description="Disordered" evidence="3">
    <location>
        <begin position="810"/>
        <end position="895"/>
    </location>
</feature>
<dbReference type="AlphaFoldDB" id="A0A9J7HW32"/>